<feature type="domain" description="Core-binding (CB)" evidence="6">
    <location>
        <begin position="69"/>
        <end position="152"/>
    </location>
</feature>
<dbReference type="InterPro" id="IPR013762">
    <property type="entry name" value="Integrase-like_cat_sf"/>
</dbReference>
<sequence>MTAGKAPNGSGSIWKRSNGTWAGGLYVDEADGDRRRHVFHARTRREVEEWLADLRRKSESGVPIAPSQLTVGAYLREWLDEVAAARVRPSTLTAYRHRIEHFLEPDLGKVRLGKLTAREVRRYLERLKQRGIGARTIRYVHATLRAALEDAVREELIEKNVAKLVRAPTVPKKEHHPLSVDETRAFLKANRDDRLYALLVVIALLGLRRSEALGLRWEDVDLDQGVLRVRRGLHRVSGQLVTMETKTARSRRTVPLPAFVVSILREHLARQEDECVAIGAGWHGSGHVFTTSIGTPLDPDNTTKFVKRALKTAGVRDVRMHDFRHGCVSVLLELRVPPRTVMEIVGHASLEMTMNVYGHVSLDDKKSALDQLGELFEEGS</sequence>
<comment type="caution">
    <text evidence="7">The sequence shown here is derived from an EMBL/GenBank/DDBJ whole genome shotgun (WGS) entry which is preliminary data.</text>
</comment>
<dbReference type="PROSITE" id="PS51900">
    <property type="entry name" value="CB"/>
    <property type="match status" value="1"/>
</dbReference>
<evidence type="ECO:0000259" key="5">
    <source>
        <dbReference type="PROSITE" id="PS51898"/>
    </source>
</evidence>
<dbReference type="CDD" id="cd01189">
    <property type="entry name" value="INT_ICEBs1_C_like"/>
    <property type="match status" value="1"/>
</dbReference>
<evidence type="ECO:0000256" key="1">
    <source>
        <dbReference type="ARBA" id="ARBA00022908"/>
    </source>
</evidence>
<dbReference type="InterPro" id="IPR002104">
    <property type="entry name" value="Integrase_catalytic"/>
</dbReference>
<dbReference type="RefSeq" id="WP_118926520.1">
    <property type="nucleotide sequence ID" value="NZ_QXGH01000021.1"/>
</dbReference>
<dbReference type="Gene3D" id="1.10.150.130">
    <property type="match status" value="1"/>
</dbReference>
<evidence type="ECO:0000256" key="3">
    <source>
        <dbReference type="ARBA" id="ARBA00023172"/>
    </source>
</evidence>
<dbReference type="PANTHER" id="PTHR30349">
    <property type="entry name" value="PHAGE INTEGRASE-RELATED"/>
    <property type="match status" value="1"/>
</dbReference>
<dbReference type="InterPro" id="IPR050090">
    <property type="entry name" value="Tyrosine_recombinase_XerCD"/>
</dbReference>
<gene>
    <name evidence="7" type="ORF">D0Z08_17420</name>
</gene>
<dbReference type="Gene3D" id="1.10.443.10">
    <property type="entry name" value="Intergrase catalytic core"/>
    <property type="match status" value="1"/>
</dbReference>
<dbReference type="PANTHER" id="PTHR30349:SF91">
    <property type="entry name" value="INTA PROTEIN"/>
    <property type="match status" value="1"/>
</dbReference>
<dbReference type="InterPro" id="IPR044068">
    <property type="entry name" value="CB"/>
</dbReference>
<reference evidence="7 8" key="1">
    <citation type="submission" date="2018-09" db="EMBL/GenBank/DDBJ databases">
        <title>Genome sequencing of Nocardioides immobilis CCTCC AB 2017083 for comparison to Nocardioides silvaticus.</title>
        <authorList>
            <person name="Li C."/>
            <person name="Wang G."/>
        </authorList>
    </citation>
    <scope>NUCLEOTIDE SEQUENCE [LARGE SCALE GENOMIC DNA]</scope>
    <source>
        <strain evidence="7 8">CCTCC AB 2017083</strain>
    </source>
</reference>
<organism evidence="7 8">
    <name type="scientific">Nocardioides immobilis</name>
    <dbReference type="NCBI Taxonomy" id="2049295"/>
    <lineage>
        <taxon>Bacteria</taxon>
        <taxon>Bacillati</taxon>
        <taxon>Actinomycetota</taxon>
        <taxon>Actinomycetes</taxon>
        <taxon>Propionibacteriales</taxon>
        <taxon>Nocardioidaceae</taxon>
        <taxon>Nocardioides</taxon>
    </lineage>
</organism>
<dbReference type="PROSITE" id="PS51898">
    <property type="entry name" value="TYR_RECOMBINASE"/>
    <property type="match status" value="1"/>
</dbReference>
<evidence type="ECO:0000256" key="4">
    <source>
        <dbReference type="PROSITE-ProRule" id="PRU01248"/>
    </source>
</evidence>
<keyword evidence="8" id="KW-1185">Reference proteome</keyword>
<keyword evidence="1" id="KW-0229">DNA integration</keyword>
<name>A0A417XZL2_9ACTN</name>
<keyword evidence="3" id="KW-0233">DNA recombination</keyword>
<dbReference type="InterPro" id="IPR004107">
    <property type="entry name" value="Integrase_SAM-like_N"/>
</dbReference>
<evidence type="ECO:0000313" key="7">
    <source>
        <dbReference type="EMBL" id="RHW25818.1"/>
    </source>
</evidence>
<dbReference type="SUPFAM" id="SSF56349">
    <property type="entry name" value="DNA breaking-rejoining enzymes"/>
    <property type="match status" value="1"/>
</dbReference>
<evidence type="ECO:0000313" key="8">
    <source>
        <dbReference type="Proteomes" id="UP000283644"/>
    </source>
</evidence>
<dbReference type="GO" id="GO:0015074">
    <property type="term" value="P:DNA integration"/>
    <property type="evidence" value="ECO:0007669"/>
    <property type="project" value="UniProtKB-KW"/>
</dbReference>
<evidence type="ECO:0000256" key="2">
    <source>
        <dbReference type="ARBA" id="ARBA00023125"/>
    </source>
</evidence>
<evidence type="ECO:0000259" key="6">
    <source>
        <dbReference type="PROSITE" id="PS51900"/>
    </source>
</evidence>
<dbReference type="AlphaFoldDB" id="A0A417XZL2"/>
<proteinExistence type="predicted"/>
<keyword evidence="2 4" id="KW-0238">DNA-binding</keyword>
<dbReference type="OrthoDB" id="148546at2"/>
<dbReference type="GO" id="GO:0003677">
    <property type="term" value="F:DNA binding"/>
    <property type="evidence" value="ECO:0007669"/>
    <property type="project" value="UniProtKB-UniRule"/>
</dbReference>
<dbReference type="Pfam" id="PF00589">
    <property type="entry name" value="Phage_integrase"/>
    <property type="match status" value="1"/>
</dbReference>
<dbReference type="InterPro" id="IPR011010">
    <property type="entry name" value="DNA_brk_join_enz"/>
</dbReference>
<accession>A0A417XZL2</accession>
<dbReference type="EMBL" id="QXGH01000021">
    <property type="protein sequence ID" value="RHW25818.1"/>
    <property type="molecule type" value="Genomic_DNA"/>
</dbReference>
<dbReference type="Pfam" id="PF14659">
    <property type="entry name" value="Phage_int_SAM_3"/>
    <property type="match status" value="1"/>
</dbReference>
<protein>
    <submittedName>
        <fullName evidence="7">Site-specific integrase</fullName>
    </submittedName>
</protein>
<dbReference type="Proteomes" id="UP000283644">
    <property type="component" value="Unassembled WGS sequence"/>
</dbReference>
<dbReference type="GO" id="GO:0006310">
    <property type="term" value="P:DNA recombination"/>
    <property type="evidence" value="ECO:0007669"/>
    <property type="project" value="UniProtKB-KW"/>
</dbReference>
<dbReference type="InterPro" id="IPR010998">
    <property type="entry name" value="Integrase_recombinase_N"/>
</dbReference>
<feature type="domain" description="Tyr recombinase" evidence="5">
    <location>
        <begin position="173"/>
        <end position="370"/>
    </location>
</feature>